<sequence length="128" mass="14287">MIPAGREGPTIETERRPMPLLRQPLQLPGYQLDGHGTERLPLSAPVPQTIIAAVPVGLRIDGRDRTPPLSLHLLQPIQLLYHFDGTWDRQKNASPCPCSRESLVDDVPVGWRDRDRTPPPCLCSCNHC</sequence>
<accession>A0A4Y2G9N5</accession>
<proteinExistence type="predicted"/>
<reference evidence="1 2" key="1">
    <citation type="journal article" date="2019" name="Sci. Rep.">
        <title>Orb-weaving spider Araneus ventricosus genome elucidates the spidroin gene catalogue.</title>
        <authorList>
            <person name="Kono N."/>
            <person name="Nakamura H."/>
            <person name="Ohtoshi R."/>
            <person name="Moran D.A.P."/>
            <person name="Shinohara A."/>
            <person name="Yoshida Y."/>
            <person name="Fujiwara M."/>
            <person name="Mori M."/>
            <person name="Tomita M."/>
            <person name="Arakawa K."/>
        </authorList>
    </citation>
    <scope>NUCLEOTIDE SEQUENCE [LARGE SCALE GENOMIC DNA]</scope>
</reference>
<organism evidence="1 2">
    <name type="scientific">Araneus ventricosus</name>
    <name type="common">Orbweaver spider</name>
    <name type="synonym">Epeira ventricosa</name>
    <dbReference type="NCBI Taxonomy" id="182803"/>
    <lineage>
        <taxon>Eukaryota</taxon>
        <taxon>Metazoa</taxon>
        <taxon>Ecdysozoa</taxon>
        <taxon>Arthropoda</taxon>
        <taxon>Chelicerata</taxon>
        <taxon>Arachnida</taxon>
        <taxon>Araneae</taxon>
        <taxon>Araneomorphae</taxon>
        <taxon>Entelegynae</taxon>
        <taxon>Araneoidea</taxon>
        <taxon>Araneidae</taxon>
        <taxon>Araneus</taxon>
    </lineage>
</organism>
<dbReference type="AlphaFoldDB" id="A0A4Y2G9N5"/>
<name>A0A4Y2G9N5_ARAVE</name>
<keyword evidence="2" id="KW-1185">Reference proteome</keyword>
<gene>
    <name evidence="1" type="ORF">AVEN_142622_1</name>
</gene>
<dbReference type="Proteomes" id="UP000499080">
    <property type="component" value="Unassembled WGS sequence"/>
</dbReference>
<evidence type="ECO:0000313" key="2">
    <source>
        <dbReference type="Proteomes" id="UP000499080"/>
    </source>
</evidence>
<evidence type="ECO:0000313" key="1">
    <source>
        <dbReference type="EMBL" id="GBM49486.1"/>
    </source>
</evidence>
<dbReference type="EMBL" id="BGPR01001258">
    <property type="protein sequence ID" value="GBM49486.1"/>
    <property type="molecule type" value="Genomic_DNA"/>
</dbReference>
<comment type="caution">
    <text evidence="1">The sequence shown here is derived from an EMBL/GenBank/DDBJ whole genome shotgun (WGS) entry which is preliminary data.</text>
</comment>
<protein>
    <submittedName>
        <fullName evidence="1">Uncharacterized protein</fullName>
    </submittedName>
</protein>